<reference evidence="1 2" key="1">
    <citation type="submission" date="2017-10" db="EMBL/GenBank/DDBJ databases">
        <title>The draft genome sequence of Lewinella nigricans NBRC 102662.</title>
        <authorList>
            <person name="Wang K."/>
        </authorList>
    </citation>
    <scope>NUCLEOTIDE SEQUENCE [LARGE SCALE GENOMIC DNA]</scope>
    <source>
        <strain evidence="1 2">NBRC 102662</strain>
    </source>
</reference>
<dbReference type="EMBL" id="PDUD01000043">
    <property type="protein sequence ID" value="PHN02240.1"/>
    <property type="molecule type" value="Genomic_DNA"/>
</dbReference>
<evidence type="ECO:0000313" key="2">
    <source>
        <dbReference type="Proteomes" id="UP000223913"/>
    </source>
</evidence>
<sequence length="220" mass="24859">MKNEQISPMEIPSAGQPETEYSYERQYLEIGRLYGLGGMETKKVGAVHELEQRSRRCNNEYTSSMKIIKEEVDNLAGAFRKVNQDGIEQLQNLQQYANTALQQFVTATEILTKMNLNEQDRTRALDEVRRASLEMVNSIQDAITDSLKMINQFNDRLRGMDIIGQANSRSEAFLNLKLQAEHDLFALEKGYLEGDSIRQSLSGSPQPALPLISLPQTISS</sequence>
<dbReference type="Proteomes" id="UP000223913">
    <property type="component" value="Unassembled WGS sequence"/>
</dbReference>
<proteinExistence type="predicted"/>
<comment type="caution">
    <text evidence="1">The sequence shown here is derived from an EMBL/GenBank/DDBJ whole genome shotgun (WGS) entry which is preliminary data.</text>
</comment>
<dbReference type="AlphaFoldDB" id="A0A2D0N1D5"/>
<keyword evidence="2" id="KW-1185">Reference proteome</keyword>
<gene>
    <name evidence="1" type="ORF">CRP01_33440</name>
</gene>
<organism evidence="1 2">
    <name type="scientific">Flavilitoribacter nigricans (strain ATCC 23147 / DSM 23189 / NBRC 102662 / NCIMB 1420 / SS-2)</name>
    <name type="common">Lewinella nigricans</name>
    <dbReference type="NCBI Taxonomy" id="1122177"/>
    <lineage>
        <taxon>Bacteria</taxon>
        <taxon>Pseudomonadati</taxon>
        <taxon>Bacteroidota</taxon>
        <taxon>Saprospiria</taxon>
        <taxon>Saprospirales</taxon>
        <taxon>Lewinellaceae</taxon>
        <taxon>Flavilitoribacter</taxon>
    </lineage>
</organism>
<name>A0A2D0N1D5_FLAN2</name>
<accession>A0A2D0N1D5</accession>
<dbReference type="RefSeq" id="WP_099154432.1">
    <property type="nucleotide sequence ID" value="NZ_PDUD01000043.1"/>
</dbReference>
<protein>
    <submittedName>
        <fullName evidence="1">Uncharacterized protein</fullName>
    </submittedName>
</protein>
<evidence type="ECO:0000313" key="1">
    <source>
        <dbReference type="EMBL" id="PHN02240.1"/>
    </source>
</evidence>